<reference evidence="1" key="2">
    <citation type="submission" date="2025-09" db="UniProtKB">
        <authorList>
            <consortium name="Ensembl"/>
        </authorList>
    </citation>
    <scope>IDENTIFICATION</scope>
</reference>
<proteinExistence type="predicted"/>
<evidence type="ECO:0000313" key="2">
    <source>
        <dbReference type="Proteomes" id="UP000694560"/>
    </source>
</evidence>
<sequence length="121" mass="13453">MPCLVPLPLSSPQNQPLDGHCRNPGACLTAWAASDPSLDRKKEKGPSQPCFIPSYNFSSSYAEYLCYKLSVCAAVPCYQSEEPPWQVTSYTKGLHPIQSPCHPRVLHPCHPRVCHPCHPRI</sequence>
<dbReference type="AlphaFoldDB" id="A0A8C5UB76"/>
<keyword evidence="2" id="KW-1185">Reference proteome</keyword>
<evidence type="ECO:0000313" key="1">
    <source>
        <dbReference type="Ensembl" id="ENSMCSP00000019436.1"/>
    </source>
</evidence>
<protein>
    <submittedName>
        <fullName evidence="1">Uncharacterized protein</fullName>
    </submittedName>
</protein>
<reference evidence="1" key="1">
    <citation type="submission" date="2025-08" db="UniProtKB">
        <authorList>
            <consortium name="Ensembl"/>
        </authorList>
    </citation>
    <scope>IDENTIFICATION</scope>
</reference>
<dbReference type="Proteomes" id="UP000694560">
    <property type="component" value="Unplaced"/>
</dbReference>
<accession>A0A8C5UB76</accession>
<dbReference type="Ensembl" id="ENSMCST00000019923.1">
    <property type="protein sequence ID" value="ENSMCSP00000019436.1"/>
    <property type="gene ID" value="ENSMCSG00000013636.1"/>
</dbReference>
<organism evidence="1 2">
    <name type="scientific">Malurus cyaneus samueli</name>
    <dbReference type="NCBI Taxonomy" id="2593467"/>
    <lineage>
        <taxon>Eukaryota</taxon>
        <taxon>Metazoa</taxon>
        <taxon>Chordata</taxon>
        <taxon>Craniata</taxon>
        <taxon>Vertebrata</taxon>
        <taxon>Euteleostomi</taxon>
        <taxon>Archelosauria</taxon>
        <taxon>Archosauria</taxon>
        <taxon>Dinosauria</taxon>
        <taxon>Saurischia</taxon>
        <taxon>Theropoda</taxon>
        <taxon>Coelurosauria</taxon>
        <taxon>Aves</taxon>
        <taxon>Neognathae</taxon>
        <taxon>Neoaves</taxon>
        <taxon>Telluraves</taxon>
        <taxon>Australaves</taxon>
        <taxon>Passeriformes</taxon>
        <taxon>Meliphagoidea</taxon>
        <taxon>Maluridae</taxon>
        <taxon>Malurus</taxon>
    </lineage>
</organism>
<name>A0A8C5UB76_9PASS</name>